<dbReference type="NCBIfam" id="NF003971">
    <property type="entry name" value="PRK05465.1"/>
    <property type="match status" value="1"/>
</dbReference>
<evidence type="ECO:0000256" key="1">
    <source>
        <dbReference type="ARBA" id="ARBA00022628"/>
    </source>
</evidence>
<comment type="function">
    <text evidence="5">Catalyzes the deamination of various vicinal amino-alcohols to oxo compounds. Allows this organism to utilize ethanolamine as the sole source of nitrogen and carbon in the presence of external vitamin B12.</text>
</comment>
<dbReference type="Proteomes" id="UP000414233">
    <property type="component" value="Unassembled WGS sequence"/>
</dbReference>
<protein>
    <recommendedName>
        <fullName evidence="5">Ethanolamine ammonia-lyase small subunit</fullName>
        <shortName evidence="5">EAL small subunit</shortName>
        <ecNumber evidence="5">4.3.1.7</ecNumber>
    </recommendedName>
</protein>
<dbReference type="Gene3D" id="3.40.50.11240">
    <property type="entry name" value="Ethanolamine ammonia-lyase light chain (EutC)"/>
    <property type="match status" value="1"/>
</dbReference>
<feature type="compositionally biased region" description="Basic and acidic residues" evidence="6">
    <location>
        <begin position="1"/>
        <end position="15"/>
    </location>
</feature>
<feature type="binding site" evidence="5">
    <location>
        <position position="204"/>
    </location>
    <ligand>
        <name>adenosylcob(III)alamin</name>
        <dbReference type="ChEBI" id="CHEBI:18408"/>
    </ligand>
</feature>
<dbReference type="RefSeq" id="WP_224788791.1">
    <property type="nucleotide sequence ID" value="NZ_CABPRZ010000012.1"/>
</dbReference>
<dbReference type="Gene3D" id="1.10.30.40">
    <property type="entry name" value="Ethanolamine ammonia-lyase light chain (EutC), N-terminal domain"/>
    <property type="match status" value="1"/>
</dbReference>
<dbReference type="PANTHER" id="PTHR39330">
    <property type="entry name" value="ETHANOLAMINE AMMONIA-LYASE LIGHT CHAIN"/>
    <property type="match status" value="1"/>
</dbReference>
<feature type="binding site" evidence="5">
    <location>
        <position position="225"/>
    </location>
    <ligand>
        <name>adenosylcob(III)alamin</name>
        <dbReference type="ChEBI" id="CHEBI:18408"/>
    </ligand>
</feature>
<evidence type="ECO:0000256" key="6">
    <source>
        <dbReference type="SAM" id="MobiDB-lite"/>
    </source>
</evidence>
<comment type="similarity">
    <text evidence="5">Belongs to the EutC family.</text>
</comment>
<sequence length="309" mass="32231">MMNKPEDKDGAERNAEVTGAGPGKVAGEVACGATAGSAGRADPWDRLRQFTNARIGLGRVGGSVPTAPWLSFSLAHAQARDAVHQPLAAEALHEALRGKGFNTLDVRSAVADRNEYLRRPDLGRRLSPESAAMLDARNTESAAGLSAAAPGRSGEGAPDIVFVVADGLSALAVSRHAVPLLVSVREHLGDWRLGPVVVASQARVALGDDIGERLGAAMVAVLIGERPGLSSPDSLGIYLTYAPRVGRNDAQRNCISNVRPEGLSYAQAAFKLAYLMNAARRLGLTGVGLKDESAQALQQPPAAARLDRG</sequence>
<feature type="binding site" evidence="5">
    <location>
        <position position="254"/>
    </location>
    <ligand>
        <name>adenosylcob(III)alamin</name>
        <dbReference type="ChEBI" id="CHEBI:18408"/>
    </ligand>
</feature>
<feature type="region of interest" description="Disordered" evidence="6">
    <location>
        <begin position="1"/>
        <end position="27"/>
    </location>
</feature>
<dbReference type="AlphaFoldDB" id="A0A5E4W9C4"/>
<comment type="catalytic activity">
    <reaction evidence="5">
        <text>ethanolamine = acetaldehyde + NH4(+)</text>
        <dbReference type="Rhea" id="RHEA:15313"/>
        <dbReference type="ChEBI" id="CHEBI:15343"/>
        <dbReference type="ChEBI" id="CHEBI:28938"/>
        <dbReference type="ChEBI" id="CHEBI:57603"/>
        <dbReference type="EC" id="4.3.1.7"/>
    </reaction>
</comment>
<dbReference type="GO" id="GO:0031419">
    <property type="term" value="F:cobalamin binding"/>
    <property type="evidence" value="ECO:0007669"/>
    <property type="project" value="UniProtKB-UniRule"/>
</dbReference>
<dbReference type="GO" id="GO:0006520">
    <property type="term" value="P:amino acid metabolic process"/>
    <property type="evidence" value="ECO:0007669"/>
    <property type="project" value="InterPro"/>
</dbReference>
<evidence type="ECO:0000256" key="5">
    <source>
        <dbReference type="HAMAP-Rule" id="MF_00601"/>
    </source>
</evidence>
<dbReference type="HAMAP" id="MF_00601">
    <property type="entry name" value="EutC"/>
    <property type="match status" value="1"/>
</dbReference>
<organism evidence="7 8">
    <name type="scientific">Pandoraea terrae</name>
    <dbReference type="NCBI Taxonomy" id="1537710"/>
    <lineage>
        <taxon>Bacteria</taxon>
        <taxon>Pseudomonadati</taxon>
        <taxon>Pseudomonadota</taxon>
        <taxon>Betaproteobacteria</taxon>
        <taxon>Burkholderiales</taxon>
        <taxon>Burkholderiaceae</taxon>
        <taxon>Pandoraea</taxon>
    </lineage>
</organism>
<comment type="subcellular location">
    <subcellularLocation>
        <location evidence="5">Bacterial microcompartment</location>
    </subcellularLocation>
</comment>
<comment type="pathway">
    <text evidence="5">Amine and polyamine degradation; ethanolamine degradation.</text>
</comment>
<evidence type="ECO:0000313" key="8">
    <source>
        <dbReference type="Proteomes" id="UP000414233"/>
    </source>
</evidence>
<dbReference type="EMBL" id="CABPRZ010000012">
    <property type="protein sequence ID" value="VVE20459.1"/>
    <property type="molecule type" value="Genomic_DNA"/>
</dbReference>
<accession>A0A5E4W9C4</accession>
<evidence type="ECO:0000256" key="4">
    <source>
        <dbReference type="ARBA" id="ARBA00024446"/>
    </source>
</evidence>
<keyword evidence="1 5" id="KW-0846">Cobalamin</keyword>
<dbReference type="GO" id="GO:0031471">
    <property type="term" value="C:ethanolamine degradation polyhedral organelle"/>
    <property type="evidence" value="ECO:0007669"/>
    <property type="project" value="UniProtKB-UniRule"/>
</dbReference>
<keyword evidence="3 5" id="KW-0170">Cobalt</keyword>
<dbReference type="UniPathway" id="UPA00560"/>
<gene>
    <name evidence="5 7" type="primary">eutC</name>
    <name evidence="7" type="ORF">PTE30175_03025</name>
</gene>
<dbReference type="GO" id="GO:0046336">
    <property type="term" value="P:ethanolamine catabolic process"/>
    <property type="evidence" value="ECO:0007669"/>
    <property type="project" value="UniProtKB-UniRule"/>
</dbReference>
<dbReference type="InterPro" id="IPR009246">
    <property type="entry name" value="EutC"/>
</dbReference>
<proteinExistence type="inferred from homology"/>
<comment type="subunit">
    <text evidence="5">The basic unit is a heterodimer which dimerizes to form tetramers. The heterotetramers trimerize; 6 large subunits form a core ring with 6 small subunits projecting outwards.</text>
</comment>
<dbReference type="EC" id="4.3.1.7" evidence="5"/>
<dbReference type="InterPro" id="IPR042251">
    <property type="entry name" value="EutC_C"/>
</dbReference>
<keyword evidence="2 5" id="KW-0456">Lyase</keyword>
<dbReference type="GO" id="GO:0009350">
    <property type="term" value="C:ethanolamine ammonia-lyase complex"/>
    <property type="evidence" value="ECO:0007669"/>
    <property type="project" value="UniProtKB-UniRule"/>
</dbReference>
<dbReference type="InterPro" id="IPR042255">
    <property type="entry name" value="EutC_N"/>
</dbReference>
<name>A0A5E4W9C4_9BURK</name>
<evidence type="ECO:0000313" key="7">
    <source>
        <dbReference type="EMBL" id="VVE20459.1"/>
    </source>
</evidence>
<dbReference type="PIRSF" id="PIRSF018982">
    <property type="entry name" value="EutC"/>
    <property type="match status" value="1"/>
</dbReference>
<evidence type="ECO:0000256" key="2">
    <source>
        <dbReference type="ARBA" id="ARBA00023239"/>
    </source>
</evidence>
<reference evidence="7 8" key="1">
    <citation type="submission" date="2019-08" db="EMBL/GenBank/DDBJ databases">
        <authorList>
            <person name="Peeters C."/>
        </authorList>
    </citation>
    <scope>NUCLEOTIDE SEQUENCE [LARGE SCALE GENOMIC DNA]</scope>
    <source>
        <strain evidence="7 8">LMG 30175</strain>
    </source>
</reference>
<dbReference type="GO" id="GO:0008851">
    <property type="term" value="F:ethanolamine ammonia-lyase activity"/>
    <property type="evidence" value="ECO:0007669"/>
    <property type="project" value="UniProtKB-UniRule"/>
</dbReference>
<evidence type="ECO:0000256" key="3">
    <source>
        <dbReference type="ARBA" id="ARBA00023285"/>
    </source>
</evidence>
<keyword evidence="8" id="KW-1185">Reference proteome</keyword>
<dbReference type="Pfam" id="PF05985">
    <property type="entry name" value="EutC"/>
    <property type="match status" value="1"/>
</dbReference>
<keyword evidence="4 5" id="KW-1283">Bacterial microcompartment</keyword>
<dbReference type="PANTHER" id="PTHR39330:SF1">
    <property type="entry name" value="ETHANOLAMINE AMMONIA-LYASE SMALL SUBUNIT"/>
    <property type="match status" value="1"/>
</dbReference>
<comment type="cofactor">
    <cofactor evidence="5">
        <name>adenosylcob(III)alamin</name>
        <dbReference type="ChEBI" id="CHEBI:18408"/>
    </cofactor>
    <text evidence="5">Binds between the large and small subunits.</text>
</comment>